<organism evidence="2 3">
    <name type="scientific">Candidatus Magnetoglobus multicellularis str. Araruama</name>
    <dbReference type="NCBI Taxonomy" id="890399"/>
    <lineage>
        <taxon>Bacteria</taxon>
        <taxon>Pseudomonadati</taxon>
        <taxon>Thermodesulfobacteriota</taxon>
        <taxon>Desulfobacteria</taxon>
        <taxon>Desulfobacterales</taxon>
        <taxon>Desulfobacteraceae</taxon>
        <taxon>Candidatus Magnetoglobus</taxon>
    </lineage>
</organism>
<comment type="caution">
    <text evidence="2">The sequence shown here is derived from an EMBL/GenBank/DDBJ whole genome shotgun (WGS) entry which is preliminary data.</text>
</comment>
<feature type="non-terminal residue" evidence="2">
    <location>
        <position position="352"/>
    </location>
</feature>
<reference evidence="3" key="1">
    <citation type="submission" date="2012-11" db="EMBL/GenBank/DDBJ databases">
        <authorList>
            <person name="Lucero-Rivera Y.E."/>
            <person name="Tovar-Ramirez D."/>
        </authorList>
    </citation>
    <scope>NUCLEOTIDE SEQUENCE [LARGE SCALE GENOMIC DNA]</scope>
    <source>
        <strain evidence="3">Araruama</strain>
    </source>
</reference>
<dbReference type="PROSITE" id="PS50853">
    <property type="entry name" value="FN3"/>
    <property type="match status" value="1"/>
</dbReference>
<evidence type="ECO:0000259" key="1">
    <source>
        <dbReference type="PROSITE" id="PS50853"/>
    </source>
</evidence>
<evidence type="ECO:0000313" key="2">
    <source>
        <dbReference type="EMBL" id="ETR65754.1"/>
    </source>
</evidence>
<dbReference type="InterPro" id="IPR013783">
    <property type="entry name" value="Ig-like_fold"/>
</dbReference>
<sequence length="352" mass="39755">MKLWINDNNSITAKVERKDGNYFANGSIFLQAETNKSLPESRIECVSNDDAINIYSKTLISTETLDNINKKWSDDLLTIYGLYEHNDQYAWVGPIKIKRQVKYTAGNLLVAIYPKEAVHANASWKYEIPGQQNVWSPWYKSGDEVAGIKEGLVRISFSDISNRWMTPKDKYVHIKNGELTMTEELYISKLSSIHGIIVPQEAIDAGATWSAWNTTINKPTGPYHSGSTITGFPPGETTVEFLPIPGWSASPSVQTIVVKANEATIVTGLYCKDKPYKPQNVVATQGMYVDKVVITWDKVSCINRYNIYRSTLSTPKPEDLIVKNYALNRFEDKDSAPGKEYFYRIQAVNEKQ</sequence>
<dbReference type="AlphaFoldDB" id="A0A1V1NT61"/>
<dbReference type="Gene3D" id="2.60.40.10">
    <property type="entry name" value="Immunoglobulins"/>
    <property type="match status" value="1"/>
</dbReference>
<dbReference type="Proteomes" id="UP000189670">
    <property type="component" value="Unassembled WGS sequence"/>
</dbReference>
<accession>A0A1V1NT61</accession>
<dbReference type="InterPro" id="IPR003961">
    <property type="entry name" value="FN3_dom"/>
</dbReference>
<dbReference type="InterPro" id="IPR036116">
    <property type="entry name" value="FN3_sf"/>
</dbReference>
<feature type="domain" description="Fibronectin type-III" evidence="1">
    <location>
        <begin position="277"/>
        <end position="352"/>
    </location>
</feature>
<gene>
    <name evidence="2" type="ORF">OMM_13759</name>
</gene>
<dbReference type="EMBL" id="ATBP01002528">
    <property type="protein sequence ID" value="ETR65754.1"/>
    <property type="molecule type" value="Genomic_DNA"/>
</dbReference>
<dbReference type="SUPFAM" id="SSF49265">
    <property type="entry name" value="Fibronectin type III"/>
    <property type="match status" value="1"/>
</dbReference>
<protein>
    <recommendedName>
        <fullName evidence="1">Fibronectin type-III domain-containing protein</fullName>
    </recommendedName>
</protein>
<proteinExistence type="predicted"/>
<name>A0A1V1NT61_9BACT</name>
<dbReference type="CDD" id="cd00063">
    <property type="entry name" value="FN3"/>
    <property type="match status" value="1"/>
</dbReference>
<evidence type="ECO:0000313" key="3">
    <source>
        <dbReference type="Proteomes" id="UP000189670"/>
    </source>
</evidence>